<comment type="caution">
    <text evidence="1">The sequence shown here is derived from an EMBL/GenBank/DDBJ whole genome shotgun (WGS) entry which is preliminary data.</text>
</comment>
<protein>
    <submittedName>
        <fullName evidence="1">Uncharacterized protein</fullName>
    </submittedName>
</protein>
<evidence type="ECO:0000313" key="1">
    <source>
        <dbReference type="EMBL" id="KAF2554859.1"/>
    </source>
</evidence>
<dbReference type="AlphaFoldDB" id="A0A8S9HAH8"/>
<dbReference type="Proteomes" id="UP000712281">
    <property type="component" value="Unassembled WGS sequence"/>
</dbReference>
<evidence type="ECO:0000313" key="2">
    <source>
        <dbReference type="Proteomes" id="UP000712281"/>
    </source>
</evidence>
<accession>A0A8S9HAH8</accession>
<sequence length="125" mass="14460">MGESRIEYLGWKVSDVKDLLQVEMYGPFMVFPHGAGVDVASLLMCRRPGKIPIANFIGRKGEQHLFKWVDESWTEEKLMEEARKRSMVEEIEGRTMHSNDNPEVVEASKDRGCVRVIKFLCTKIW</sequence>
<gene>
    <name evidence="1" type="ORF">F2Q68_00014756</name>
</gene>
<organism evidence="1 2">
    <name type="scientific">Brassica cretica</name>
    <name type="common">Mustard</name>
    <dbReference type="NCBI Taxonomy" id="69181"/>
    <lineage>
        <taxon>Eukaryota</taxon>
        <taxon>Viridiplantae</taxon>
        <taxon>Streptophyta</taxon>
        <taxon>Embryophyta</taxon>
        <taxon>Tracheophyta</taxon>
        <taxon>Spermatophyta</taxon>
        <taxon>Magnoliopsida</taxon>
        <taxon>eudicotyledons</taxon>
        <taxon>Gunneridae</taxon>
        <taxon>Pentapetalae</taxon>
        <taxon>rosids</taxon>
        <taxon>malvids</taxon>
        <taxon>Brassicales</taxon>
        <taxon>Brassicaceae</taxon>
        <taxon>Brassiceae</taxon>
        <taxon>Brassica</taxon>
    </lineage>
</organism>
<dbReference type="EMBL" id="QGKW02001940">
    <property type="protein sequence ID" value="KAF2554859.1"/>
    <property type="molecule type" value="Genomic_DNA"/>
</dbReference>
<name>A0A8S9HAH8_BRACR</name>
<proteinExistence type="predicted"/>
<reference evidence="1" key="1">
    <citation type="submission" date="2019-12" db="EMBL/GenBank/DDBJ databases">
        <title>Genome sequencing and annotation of Brassica cretica.</title>
        <authorList>
            <person name="Studholme D.J."/>
            <person name="Sarris P.F."/>
        </authorList>
    </citation>
    <scope>NUCLEOTIDE SEQUENCE</scope>
    <source>
        <strain evidence="1">PFS-001/15</strain>
        <tissue evidence="1">Leaf</tissue>
    </source>
</reference>